<feature type="transmembrane region" description="Helical" evidence="7">
    <location>
        <begin position="983"/>
        <end position="1007"/>
    </location>
</feature>
<feature type="transmembrane region" description="Helical" evidence="7">
    <location>
        <begin position="1028"/>
        <end position="1047"/>
    </location>
</feature>
<feature type="region of interest" description="Disordered" evidence="6">
    <location>
        <begin position="154"/>
        <end position="185"/>
    </location>
</feature>
<feature type="transmembrane region" description="Helical" evidence="7">
    <location>
        <begin position="1324"/>
        <end position="1349"/>
    </location>
</feature>
<feature type="transmembrane region" description="Helical" evidence="7">
    <location>
        <begin position="1288"/>
        <end position="1312"/>
    </location>
</feature>
<organism evidence="8">
    <name type="scientific">Oryza meridionalis</name>
    <dbReference type="NCBI Taxonomy" id="40149"/>
    <lineage>
        <taxon>Eukaryota</taxon>
        <taxon>Viridiplantae</taxon>
        <taxon>Streptophyta</taxon>
        <taxon>Embryophyta</taxon>
        <taxon>Tracheophyta</taxon>
        <taxon>Spermatophyta</taxon>
        <taxon>Magnoliopsida</taxon>
        <taxon>Liliopsida</taxon>
        <taxon>Poales</taxon>
        <taxon>Poaceae</taxon>
        <taxon>BOP clade</taxon>
        <taxon>Oryzoideae</taxon>
        <taxon>Oryzeae</taxon>
        <taxon>Oryzinae</taxon>
        <taxon>Oryza</taxon>
    </lineage>
</organism>
<comment type="similarity">
    <text evidence="2">Belongs to the major facilitator superfamily. Proton-dependent oligopeptide transporter (POT/PTR) (TC 2.A.17) family.</text>
</comment>
<reference evidence="8" key="1">
    <citation type="submission" date="2015-04" db="UniProtKB">
        <authorList>
            <consortium name="EnsemblPlants"/>
        </authorList>
    </citation>
    <scope>IDENTIFICATION</scope>
</reference>
<dbReference type="PANTHER" id="PTHR11654">
    <property type="entry name" value="OLIGOPEPTIDE TRANSPORTER-RELATED"/>
    <property type="match status" value="1"/>
</dbReference>
<dbReference type="Pfam" id="PF00854">
    <property type="entry name" value="PTR2"/>
    <property type="match status" value="2"/>
</dbReference>
<feature type="transmembrane region" description="Helical" evidence="7">
    <location>
        <begin position="286"/>
        <end position="307"/>
    </location>
</feature>
<dbReference type="InterPro" id="IPR000109">
    <property type="entry name" value="POT_fam"/>
</dbReference>
<feature type="transmembrane region" description="Helical" evidence="7">
    <location>
        <begin position="424"/>
        <end position="442"/>
    </location>
</feature>
<evidence type="ECO:0008006" key="10">
    <source>
        <dbReference type="Google" id="ProtNLM"/>
    </source>
</evidence>
<dbReference type="GO" id="GO:0022857">
    <property type="term" value="F:transmembrane transporter activity"/>
    <property type="evidence" value="ECO:0007669"/>
    <property type="project" value="InterPro"/>
</dbReference>
<keyword evidence="5 7" id="KW-0472">Membrane</keyword>
<feature type="transmembrane region" description="Helical" evidence="7">
    <location>
        <begin position="947"/>
        <end position="971"/>
    </location>
</feature>
<feature type="transmembrane region" description="Helical" evidence="7">
    <location>
        <begin position="1369"/>
        <end position="1389"/>
    </location>
</feature>
<evidence type="ECO:0000256" key="4">
    <source>
        <dbReference type="ARBA" id="ARBA00022989"/>
    </source>
</evidence>
<dbReference type="EnsemblPlants" id="OMERI10G00410.1">
    <property type="protein sequence ID" value="OMERI10G00410.1"/>
    <property type="gene ID" value="OMERI10G00410"/>
</dbReference>
<comment type="subcellular location">
    <subcellularLocation>
        <location evidence="1">Membrane</location>
        <topology evidence="1">Multi-pass membrane protein</topology>
    </subcellularLocation>
</comment>
<feature type="transmembrane region" description="Helical" evidence="7">
    <location>
        <begin position="540"/>
        <end position="561"/>
    </location>
</feature>
<dbReference type="Gene3D" id="1.20.1250.20">
    <property type="entry name" value="MFS general substrate transporter like domains"/>
    <property type="match status" value="3"/>
</dbReference>
<keyword evidence="3 7" id="KW-0812">Transmembrane</keyword>
<feature type="transmembrane region" description="Helical" evidence="7">
    <location>
        <begin position="314"/>
        <end position="334"/>
    </location>
</feature>
<dbReference type="HOGENOM" id="CLU_002871_0_1_1"/>
<evidence type="ECO:0000256" key="7">
    <source>
        <dbReference type="SAM" id="Phobius"/>
    </source>
</evidence>
<accession>A0A0E0EV85</accession>
<dbReference type="eggNOG" id="KOG1237">
    <property type="taxonomic scope" value="Eukaryota"/>
</dbReference>
<evidence type="ECO:0000256" key="3">
    <source>
        <dbReference type="ARBA" id="ARBA00022692"/>
    </source>
</evidence>
<feature type="transmembrane region" description="Helical" evidence="7">
    <location>
        <begin position="689"/>
        <end position="714"/>
    </location>
</feature>
<feature type="transmembrane region" description="Helical" evidence="7">
    <location>
        <begin position="1249"/>
        <end position="1268"/>
    </location>
</feature>
<feature type="transmembrane region" description="Helical" evidence="7">
    <location>
        <begin position="397"/>
        <end position="418"/>
    </location>
</feature>
<dbReference type="InterPro" id="IPR036259">
    <property type="entry name" value="MFS_trans_sf"/>
</dbReference>
<feature type="transmembrane region" description="Helical" evidence="7">
    <location>
        <begin position="877"/>
        <end position="900"/>
    </location>
</feature>
<feature type="transmembrane region" description="Helical" evidence="7">
    <location>
        <begin position="616"/>
        <end position="636"/>
    </location>
</feature>
<dbReference type="GO" id="GO:0016020">
    <property type="term" value="C:membrane"/>
    <property type="evidence" value="ECO:0007669"/>
    <property type="project" value="UniProtKB-SubCell"/>
</dbReference>
<dbReference type="Proteomes" id="UP000008021">
    <property type="component" value="Chromosome 10"/>
</dbReference>
<feature type="transmembrane region" description="Helical" evidence="7">
    <location>
        <begin position="354"/>
        <end position="376"/>
    </location>
</feature>
<proteinExistence type="inferred from homology"/>
<feature type="transmembrane region" description="Helical" evidence="7">
    <location>
        <begin position="920"/>
        <end position="940"/>
    </location>
</feature>
<feature type="transmembrane region" description="Helical" evidence="7">
    <location>
        <begin position="1053"/>
        <end position="1073"/>
    </location>
</feature>
<dbReference type="SUPFAM" id="SSF103473">
    <property type="entry name" value="MFS general substrate transporter"/>
    <property type="match status" value="2"/>
</dbReference>
<dbReference type="CDD" id="cd17351">
    <property type="entry name" value="MFS_NPF"/>
    <property type="match status" value="1"/>
</dbReference>
<reference evidence="8" key="2">
    <citation type="submission" date="2018-05" db="EMBL/GenBank/DDBJ databases">
        <title>OmerRS3 (Oryza meridionalis Reference Sequence Version 3).</title>
        <authorList>
            <person name="Zhang J."/>
            <person name="Kudrna D."/>
            <person name="Lee S."/>
            <person name="Talag J."/>
            <person name="Welchert J."/>
            <person name="Wing R.A."/>
        </authorList>
    </citation>
    <scope>NUCLEOTIDE SEQUENCE [LARGE SCALE GENOMIC DNA]</scope>
    <source>
        <strain evidence="8">cv. OR44</strain>
    </source>
</reference>
<evidence type="ECO:0000313" key="8">
    <source>
        <dbReference type="EnsemblPlants" id="OMERI10G00410.1"/>
    </source>
</evidence>
<protein>
    <recommendedName>
        <fullName evidence="10">Major facilitator superfamily (MFS) profile domain-containing protein</fullName>
    </recommendedName>
</protein>
<dbReference type="Gramene" id="OMERI10G00410.1">
    <property type="protein sequence ID" value="OMERI10G00410.1"/>
    <property type="gene ID" value="OMERI10G00410"/>
</dbReference>
<feature type="transmembrane region" description="Helical" evidence="7">
    <location>
        <begin position="734"/>
        <end position="751"/>
    </location>
</feature>
<feature type="transmembrane region" description="Helical" evidence="7">
    <location>
        <begin position="245"/>
        <end position="266"/>
    </location>
</feature>
<evidence type="ECO:0000256" key="1">
    <source>
        <dbReference type="ARBA" id="ARBA00004141"/>
    </source>
</evidence>
<evidence type="ECO:0000313" key="9">
    <source>
        <dbReference type="Proteomes" id="UP000008021"/>
    </source>
</evidence>
<name>A0A0E0EV85_9ORYZ</name>
<keyword evidence="4 7" id="KW-1133">Transmembrane helix</keyword>
<keyword evidence="9" id="KW-1185">Reference proteome</keyword>
<feature type="transmembrane region" description="Helical" evidence="7">
    <location>
        <begin position="1214"/>
        <end position="1237"/>
    </location>
</feature>
<evidence type="ECO:0000256" key="6">
    <source>
        <dbReference type="SAM" id="MobiDB-lite"/>
    </source>
</evidence>
<evidence type="ECO:0000256" key="5">
    <source>
        <dbReference type="ARBA" id="ARBA00023136"/>
    </source>
</evidence>
<feature type="transmembrane region" description="Helical" evidence="7">
    <location>
        <begin position="656"/>
        <end position="677"/>
    </location>
</feature>
<sequence>MNPFNCTPTDDQERAPLLYPQPHAQEGAGSEGDGSVDIHNQPALERNTANWRACFMILGDVLSECLAFYGISKNLVTCYLAAGGRGANADGLPAAGMAAGGSSPLTDYLKKGDVEYEVNKMVLRFISPSCKTPPAKEHRALHPLDLFRKSLLSGQHHRPRGDQGRGGGGAARRDDRRHDDDDEEANGGIIRGWVLSNKAYMEAGAADEETPLIQHLPPEEQCSQYTCDGTVNSDKKPALKQSTGHWRACFFILGAQFAETLCFFMVSKNLVTYLTSALHESNIDAAQSVSIWIGTSFFTPLIGAFLADTYWGRYWTTVISLFIIIIGMLIVTVSSSPLFLNSSYYNWNICRATVYTGLYLTAVGSGCMKPCIPAFGADQFDSADPVERLAKGSFFNWYYFSMNVGSLLSTTLLVWVVANIGWSVGFAIPMLLSGFGLALFFAGRKVYRYKKQGGSPLTRVSQVVVAAVRNHRLKLPDDSSLLHEVSTVTEDDYRTQLTTQFRFFDKAAILSDEISPAQWSPWRLCTVSQVEELKMLLRMFPVWVSMVVFFVVTAQITSTLIEQGMAMDGRVGPFTLPAASIATFDVISVLVWVPVYDTVLVPLARRVTGKDRGISHLQRIVVGLALAAVAMAYSAVVEARRLGTAPAPVSIMWQAPSYLVLGVAEAFSVIGMMEFFYEQSPESMKSLCTALGQLAIAVANYLNSGVLGVVAAATTRGGGAGWIPDNLDEGHLDYFFWMMAVVSVLNLLHFLHCSIRYRANNNTLSLHSSPSPLPPPTASSSLISIAHCLTLLSSLSLSLSASASRIHHPWLLAKSTSCAAYWNLREQKAYHMEGADEERPLIHHLPPQEQCSQYTCDGTVDIDRRPALKHSTGNWRACFFILGAEFTQCLCFSAVVKNLVRYLTSVLQESNVNAARSVSTWIGTCFFTPLIGAFLADTFWGRYRTIVICLSVYSIGMLILTTSASLPFLLHDSYNNGDDIRRVVAYLGLYLIALGAGGIKPCMSALGADQFDGADPVERVTKGSFFNYYYFSNNMGTLLSTTVLVWVQDNIGWGIGFATPMLLMGFGLSMFVAGRRVYRYRKLGRSPLTRVSQVVVAAARNHRLKLPDDSSLLHELPSLTEGGYRIQRTTRFRFLDKAAIPSDSDDNSPVQPDPWRLCTVSQVEELKMLLGVFPMWASLLVFFVVTAQMSSTLIEQSAAMDGRVGPFTVPPASLATFNVVAVLIWVPVYDAVLVPLARRATGNDRGLSHLQRIGVGLALSAVAMAYSAQVERRRRRPAAEEEAMSIMWQAPCYLVLGMAEVFTSIGMLEFFYERSPGSMKSLRTSLAHLAVATANYLNSGVLGVVVAATTRGGGAGWIPDNLDEGHLDYFWMMALVSVLNLLQFLHCSIRDRGQ</sequence>
<evidence type="ECO:0000256" key="2">
    <source>
        <dbReference type="ARBA" id="ARBA00005982"/>
    </source>
</evidence>
<feature type="transmembrane region" description="Helical" evidence="7">
    <location>
        <begin position="1169"/>
        <end position="1194"/>
    </location>
</feature>
<feature type="transmembrane region" description="Helical" evidence="7">
    <location>
        <begin position="581"/>
        <end position="604"/>
    </location>
</feature>